<comment type="caution">
    <text evidence="1">The sequence shown here is derived from an EMBL/GenBank/DDBJ whole genome shotgun (WGS) entry which is preliminary data.</text>
</comment>
<proteinExistence type="predicted"/>
<accession>A0A3P3WE27</accession>
<dbReference type="Proteomes" id="UP000271937">
    <property type="component" value="Unassembled WGS sequence"/>
</dbReference>
<dbReference type="OrthoDB" id="9820059at2"/>
<dbReference type="RefSeq" id="WP_125011925.1">
    <property type="nucleotide sequence ID" value="NZ_RQVR01000004.1"/>
</dbReference>
<reference evidence="1 2" key="1">
    <citation type="submission" date="2018-11" db="EMBL/GenBank/DDBJ databases">
        <title>Flavobacterium sp. nov., YIM 102600 draft genome.</title>
        <authorList>
            <person name="Li G."/>
            <person name="Jiang Y."/>
        </authorList>
    </citation>
    <scope>NUCLEOTIDE SEQUENCE [LARGE SCALE GENOMIC DNA]</scope>
    <source>
        <strain evidence="1 2">YIM 102600</strain>
    </source>
</reference>
<evidence type="ECO:0000313" key="1">
    <source>
        <dbReference type="EMBL" id="RRJ92884.1"/>
    </source>
</evidence>
<name>A0A3P3WE27_9FLAO</name>
<sequence>MITNSKIKRLYDFITNTEYGDSEYWYIIGNIDVLKIFKDFDSDDIANLGSEVLKWNSEQIEILVECFIYGFKDEITFSKQSYFLTFLLANLKDESERLDILENASDVILKGEPKPIELLNSIINWIEVNEHNKMPYYNIQCSRIYEARKLSTEYNIIKQKISELRQEISSLTISFQAFDEIDGLSDKAINIIKRFTKEDFEQLKLDLILWDDKELEILAKVFSKGDSNGNLLDDNYFYGYLFVLLPASTARVLLDDMFYFFENQDIAFELLLQIKSKLNELIAKRYIERTTYEYWVKEITEKQKNCVDT</sequence>
<dbReference type="EMBL" id="RQVR01000004">
    <property type="protein sequence ID" value="RRJ92884.1"/>
    <property type="molecule type" value="Genomic_DNA"/>
</dbReference>
<gene>
    <name evidence="1" type="ORF">EG849_04660</name>
</gene>
<protein>
    <submittedName>
        <fullName evidence="1">Uncharacterized protein</fullName>
    </submittedName>
</protein>
<keyword evidence="2" id="KW-1185">Reference proteome</keyword>
<evidence type="ECO:0000313" key="2">
    <source>
        <dbReference type="Proteomes" id="UP000271937"/>
    </source>
</evidence>
<organism evidence="1 2">
    <name type="scientific">Flavobacterium macacae</name>
    <dbReference type="NCBI Taxonomy" id="2488993"/>
    <lineage>
        <taxon>Bacteria</taxon>
        <taxon>Pseudomonadati</taxon>
        <taxon>Bacteroidota</taxon>
        <taxon>Flavobacteriia</taxon>
        <taxon>Flavobacteriales</taxon>
        <taxon>Flavobacteriaceae</taxon>
        <taxon>Flavobacterium</taxon>
    </lineage>
</organism>
<dbReference type="AlphaFoldDB" id="A0A3P3WE27"/>